<gene>
    <name evidence="2" type="ORF">GCM10009838_82070</name>
</gene>
<reference evidence="2 3" key="1">
    <citation type="journal article" date="2019" name="Int. J. Syst. Evol. Microbiol.">
        <title>The Global Catalogue of Microorganisms (GCM) 10K type strain sequencing project: providing services to taxonomists for standard genome sequencing and annotation.</title>
        <authorList>
            <consortium name="The Broad Institute Genomics Platform"/>
            <consortium name="The Broad Institute Genome Sequencing Center for Infectious Disease"/>
            <person name="Wu L."/>
            <person name="Ma J."/>
        </authorList>
    </citation>
    <scope>NUCLEOTIDE SEQUENCE [LARGE SCALE GENOMIC DNA]</scope>
    <source>
        <strain evidence="2 3">JCM 16013</strain>
    </source>
</reference>
<evidence type="ECO:0000313" key="2">
    <source>
        <dbReference type="EMBL" id="GAA2003508.1"/>
    </source>
</evidence>
<keyword evidence="1" id="KW-1133">Transmembrane helix</keyword>
<sequence length="318" mass="33936">MIRRPRGPRRPHTEPDPYSFGSRPYDLVKEFVLALVAVVVLTLVLAAAFSSPDVKPMTVASWAKADPGDFAATAVAELDGSSDTAGYGPPYNTAADGQKLGPLALAKAAGVTHPIDSAEAFVLKPLAAIPQNPDVDAAVGAWKSASPDQRSGWTGAYADALTKAGGDPAKMPAGDYGPVPVLIAQLTRQAQSGALDGELLSEGGFYHSDYTLPLMFMADGSDLTAEAQSQHLTGTQWGMMNEAGDFPGQVWLAPFTFWYQISPYKTSGNGDALVWGTMAVVSGILLFLPLIPGLRSIPRYVPVYRLIWRQHYRSRARS</sequence>
<evidence type="ECO:0000313" key="3">
    <source>
        <dbReference type="Proteomes" id="UP001499854"/>
    </source>
</evidence>
<accession>A0ABN2TAK5</accession>
<keyword evidence="1" id="KW-0812">Transmembrane</keyword>
<feature type="transmembrane region" description="Helical" evidence="1">
    <location>
        <begin position="272"/>
        <end position="291"/>
    </location>
</feature>
<keyword evidence="3" id="KW-1185">Reference proteome</keyword>
<evidence type="ECO:0000256" key="1">
    <source>
        <dbReference type="SAM" id="Phobius"/>
    </source>
</evidence>
<dbReference type="RefSeq" id="WP_344662630.1">
    <property type="nucleotide sequence ID" value="NZ_BAAAQM010000078.1"/>
</dbReference>
<comment type="caution">
    <text evidence="2">The sequence shown here is derived from an EMBL/GenBank/DDBJ whole genome shotgun (WGS) entry which is preliminary data.</text>
</comment>
<proteinExistence type="predicted"/>
<protein>
    <submittedName>
        <fullName evidence="2">Uncharacterized protein</fullName>
    </submittedName>
</protein>
<name>A0ABN2TAK5_9ACTN</name>
<organism evidence="2 3">
    <name type="scientific">Catenulispora subtropica</name>
    <dbReference type="NCBI Taxonomy" id="450798"/>
    <lineage>
        <taxon>Bacteria</taxon>
        <taxon>Bacillati</taxon>
        <taxon>Actinomycetota</taxon>
        <taxon>Actinomycetes</taxon>
        <taxon>Catenulisporales</taxon>
        <taxon>Catenulisporaceae</taxon>
        <taxon>Catenulispora</taxon>
    </lineage>
</organism>
<dbReference type="EMBL" id="BAAAQM010000078">
    <property type="protein sequence ID" value="GAA2003508.1"/>
    <property type="molecule type" value="Genomic_DNA"/>
</dbReference>
<feature type="transmembrane region" description="Helical" evidence="1">
    <location>
        <begin position="31"/>
        <end position="49"/>
    </location>
</feature>
<dbReference type="Proteomes" id="UP001499854">
    <property type="component" value="Unassembled WGS sequence"/>
</dbReference>
<keyword evidence="1" id="KW-0472">Membrane</keyword>